<protein>
    <submittedName>
        <fullName evidence="1">Uncharacterized protein</fullName>
    </submittedName>
</protein>
<reference evidence="1" key="1">
    <citation type="submission" date="2014-09" db="EMBL/GenBank/DDBJ databases">
        <authorList>
            <person name="Magalhaes I.L.F."/>
            <person name="Oliveira U."/>
            <person name="Santos F.R."/>
            <person name="Vidigal T.H.D.A."/>
            <person name="Brescovit A.D."/>
            <person name="Santos A.J."/>
        </authorList>
    </citation>
    <scope>NUCLEOTIDE SEQUENCE</scope>
    <source>
        <tissue evidence="1">Shoot tissue taken approximately 20 cm above the soil surface</tissue>
    </source>
</reference>
<proteinExistence type="predicted"/>
<organism evidence="1">
    <name type="scientific">Arundo donax</name>
    <name type="common">Giant reed</name>
    <name type="synonym">Donax arundinaceus</name>
    <dbReference type="NCBI Taxonomy" id="35708"/>
    <lineage>
        <taxon>Eukaryota</taxon>
        <taxon>Viridiplantae</taxon>
        <taxon>Streptophyta</taxon>
        <taxon>Embryophyta</taxon>
        <taxon>Tracheophyta</taxon>
        <taxon>Spermatophyta</taxon>
        <taxon>Magnoliopsida</taxon>
        <taxon>Liliopsida</taxon>
        <taxon>Poales</taxon>
        <taxon>Poaceae</taxon>
        <taxon>PACMAD clade</taxon>
        <taxon>Arundinoideae</taxon>
        <taxon>Arundineae</taxon>
        <taxon>Arundo</taxon>
    </lineage>
</organism>
<sequence>MDYIPVKLHITSIQVFRTSIFNLRALLRKKVMACK</sequence>
<dbReference type="EMBL" id="GBRH01241990">
    <property type="protein sequence ID" value="JAD55905.1"/>
    <property type="molecule type" value="Transcribed_RNA"/>
</dbReference>
<name>A0A0A9B3Z7_ARUDO</name>
<reference evidence="1" key="2">
    <citation type="journal article" date="2015" name="Data Brief">
        <title>Shoot transcriptome of the giant reed, Arundo donax.</title>
        <authorList>
            <person name="Barrero R.A."/>
            <person name="Guerrero F.D."/>
            <person name="Moolhuijzen P."/>
            <person name="Goolsby J.A."/>
            <person name="Tidwell J."/>
            <person name="Bellgard S.E."/>
            <person name="Bellgard M.I."/>
        </authorList>
    </citation>
    <scope>NUCLEOTIDE SEQUENCE</scope>
    <source>
        <tissue evidence="1">Shoot tissue taken approximately 20 cm above the soil surface</tissue>
    </source>
</reference>
<accession>A0A0A9B3Z7</accession>
<dbReference type="AlphaFoldDB" id="A0A0A9B3Z7"/>
<evidence type="ECO:0000313" key="1">
    <source>
        <dbReference type="EMBL" id="JAD55905.1"/>
    </source>
</evidence>